<organism evidence="1 2">
    <name type="scientific">Saguinus oedipus</name>
    <name type="common">Cotton-top tamarin</name>
    <name type="synonym">Oedipomidas oedipus</name>
    <dbReference type="NCBI Taxonomy" id="9490"/>
    <lineage>
        <taxon>Eukaryota</taxon>
        <taxon>Metazoa</taxon>
        <taxon>Chordata</taxon>
        <taxon>Craniata</taxon>
        <taxon>Vertebrata</taxon>
        <taxon>Euteleostomi</taxon>
        <taxon>Mammalia</taxon>
        <taxon>Eutheria</taxon>
        <taxon>Euarchontoglires</taxon>
        <taxon>Primates</taxon>
        <taxon>Haplorrhini</taxon>
        <taxon>Platyrrhini</taxon>
        <taxon>Cebidae</taxon>
        <taxon>Callitrichinae</taxon>
        <taxon>Saguinus</taxon>
    </lineage>
</organism>
<keyword evidence="2" id="KW-1185">Reference proteome</keyword>
<dbReference type="InterPro" id="IPR034433">
    <property type="entry name" value="Vomeromodulin"/>
</dbReference>
<dbReference type="EMBL" id="JASSZA010000005">
    <property type="protein sequence ID" value="KAK2109839.1"/>
    <property type="molecule type" value="Genomic_DNA"/>
</dbReference>
<proteinExistence type="predicted"/>
<protein>
    <submittedName>
        <fullName evidence="1">Uncharacterized protein</fullName>
    </submittedName>
</protein>
<reference evidence="1 2" key="1">
    <citation type="submission" date="2023-05" db="EMBL/GenBank/DDBJ databases">
        <title>B98-5 Cell Line De Novo Hybrid Assembly: An Optical Mapping Approach.</title>
        <authorList>
            <person name="Kananen K."/>
            <person name="Auerbach J.A."/>
            <person name="Kautto E."/>
            <person name="Blachly J.S."/>
        </authorList>
    </citation>
    <scope>NUCLEOTIDE SEQUENCE [LARGE SCALE GENOMIC DNA]</scope>
    <source>
        <strain evidence="1">B95-8</strain>
        <tissue evidence="1">Cell line</tissue>
    </source>
</reference>
<evidence type="ECO:0000313" key="1">
    <source>
        <dbReference type="EMBL" id="KAK2109839.1"/>
    </source>
</evidence>
<evidence type="ECO:0000313" key="2">
    <source>
        <dbReference type="Proteomes" id="UP001266305"/>
    </source>
</evidence>
<comment type="caution">
    <text evidence="1">The sequence shown here is derived from an EMBL/GenBank/DDBJ whole genome shotgun (WGS) entry which is preliminary data.</text>
</comment>
<dbReference type="PANTHER" id="PTHR40142">
    <property type="entry name" value="BPI FOLD-CONTAINING FAMILY B, MEMBER 9B-RELATED"/>
    <property type="match status" value="1"/>
</dbReference>
<gene>
    <name evidence="1" type="ORF">P7K49_009585</name>
</gene>
<dbReference type="PANTHER" id="PTHR40142:SF1">
    <property type="entry name" value="BPI FOLD CONTAINING FAMILY B, MEMBER 9B-RELATED"/>
    <property type="match status" value="1"/>
</dbReference>
<dbReference type="Proteomes" id="UP001266305">
    <property type="component" value="Unassembled WGS sequence"/>
</dbReference>
<name>A0ABQ9VLS5_SAGOE</name>
<sequence length="459" mass="48809">MNATLPPQIEKMLKCKKVDLAGLLGTVLSAVSDLDLLSLLDLTSSLDILGGGSLGGLLGEGNGGKSSNLPLLSEVTGAASGLLTQGMEGLGSLLSTGSDKNLVKGLLDGAGLSALQQPLSDVTDKVGDLKESAQGVLNSTLLSGLSSGLSDLLKNADLEQLLLGLQVEKVTVESMKSTMTGDGIHVQATATIFIGGNGLLGPVISLVGFNVHGDVALKIGLSTNDTHCVKLQVQEKAFEVNKVTLQLIQTYQRMQELGHGQPELSGSSSFTRYLPSGHCEPHHTPWSIPQQSRGGQQPSVLRLLPRPQRYLQGHLTPKALKWAEAHFNKNAVAVPGSSLSSVTKNASISLILSHMMLKTIITHAAKQSSVQRNNLDARITKLTYSHQLANQIQASYWVNISKDGERPVTGKTIDQVQGEMAEVLKKFSSGLTEYVKQWNIPPPVISNLLDNVNFEVLKS</sequence>
<feature type="non-terminal residue" evidence="1">
    <location>
        <position position="459"/>
    </location>
</feature>
<accession>A0ABQ9VLS5</accession>